<feature type="transmembrane region" description="Helical" evidence="1">
    <location>
        <begin position="219"/>
        <end position="240"/>
    </location>
</feature>
<dbReference type="RefSeq" id="YP_009048501.1">
    <property type="nucleotide sequence ID" value="NC_024555.1"/>
</dbReference>
<keyword evidence="1" id="KW-1133">Transmembrane helix</keyword>
<sequence length="246" mass="28640">MKNKFISTWKYVVGGSTVLAYQSWYESYKSTKSAAKLNERLESMEISINDIDVKIDRCIDPELKSKLIVEKGELNNSLENLKTVHEAYIGKSQGVAQNSNESTKLFEEYNDQFHRAFKIVLEKAEEIDKSLNNSSNENKFIDMNFIWEKITEYKEFLSTLSFTELCLVMNILMSIFIFTCLASIIFAVYGNFLIDKLSLEQKYPKLSSLIRIRVNLQHYYIMINTLFIVLGLIFIVYINFMTFIHG</sequence>
<evidence type="ECO:0000256" key="1">
    <source>
        <dbReference type="SAM" id="Phobius"/>
    </source>
</evidence>
<keyword evidence="1" id="KW-0812">Transmembrane</keyword>
<accession>A0A075DD13</accession>
<feature type="transmembrane region" description="Helical" evidence="1">
    <location>
        <begin position="165"/>
        <end position="189"/>
    </location>
</feature>
<protein>
    <submittedName>
        <fullName evidence="2">Uncharacterized protein</fullName>
    </submittedName>
</protein>
<dbReference type="EMBL" id="KF957635">
    <property type="protein sequence ID" value="AHK09754.1"/>
    <property type="molecule type" value="Genomic_DNA"/>
</dbReference>
<name>A0A075DD13_9AGAM</name>
<geneLocation type="mitochondrion" evidence="2"/>
<organism evidence="2">
    <name type="scientific">Heterobasidion irregulare</name>
    <dbReference type="NCBI Taxonomy" id="984962"/>
    <lineage>
        <taxon>Eukaryota</taxon>
        <taxon>Fungi</taxon>
        <taxon>Dikarya</taxon>
        <taxon>Basidiomycota</taxon>
        <taxon>Agaricomycotina</taxon>
        <taxon>Agaricomycetes</taxon>
        <taxon>Russulales</taxon>
        <taxon>Bondarzewiaceae</taxon>
        <taxon>Heterobasidion</taxon>
        <taxon>Heterobasidion annosum species complex</taxon>
    </lineage>
</organism>
<evidence type="ECO:0000313" key="2">
    <source>
        <dbReference type="EMBL" id="AHK09754.1"/>
    </source>
</evidence>
<keyword evidence="1" id="KW-0472">Membrane</keyword>
<reference evidence="2" key="1">
    <citation type="journal article" date="2014" name="Curr. Genet.">
        <title>Intronic and plasmid-derived regions contribute to the large mitochondrial genome sizes of Agaricomycetes.</title>
        <authorList>
            <person name="Himmelstrand K."/>
            <person name="Olson A."/>
            <person name="Brandstrom Durling M."/>
            <person name="Karlsson M."/>
            <person name="Stenlid J."/>
        </authorList>
    </citation>
    <scope>NUCLEOTIDE SEQUENCE</scope>
    <source>
        <strain evidence="2">TC 32-1</strain>
    </source>
</reference>
<dbReference type="AlphaFoldDB" id="A0A075DD13"/>
<keyword evidence="2" id="KW-0496">Mitochondrion</keyword>
<proteinExistence type="predicted"/>